<evidence type="ECO:0008006" key="8">
    <source>
        <dbReference type="Google" id="ProtNLM"/>
    </source>
</evidence>
<dbReference type="Proteomes" id="UP000435112">
    <property type="component" value="Unassembled WGS sequence"/>
</dbReference>
<keyword evidence="6" id="KW-1185">Reference proteome</keyword>
<reference evidence="4 6" key="1">
    <citation type="submission" date="2018-08" db="EMBL/GenBank/DDBJ databases">
        <title>Genomic investigation of the strawberry pathogen Phytophthora fragariae indicates pathogenicity is determined by transcriptional variation in three key races.</title>
        <authorList>
            <person name="Adams T.M."/>
            <person name="Armitage A.D."/>
            <person name="Sobczyk M.K."/>
            <person name="Bates H.J."/>
            <person name="Dunwell J.M."/>
            <person name="Nellist C.F."/>
            <person name="Harrison R.J."/>
        </authorList>
    </citation>
    <scope>NUCLEOTIDE SEQUENCE [LARGE SCALE GENOMIC DNA]</scope>
    <source>
        <strain evidence="3 5">SCRP249</strain>
        <strain evidence="2 7">SCRP324</strain>
        <strain evidence="4 6">SCRP333</strain>
    </source>
</reference>
<dbReference type="Proteomes" id="UP000429607">
    <property type="component" value="Unassembled WGS sequence"/>
</dbReference>
<keyword evidence="1" id="KW-0812">Transmembrane</keyword>
<dbReference type="EMBL" id="QXFT01000002">
    <property type="protein sequence ID" value="KAE9360647.1"/>
    <property type="molecule type" value="Genomic_DNA"/>
</dbReference>
<dbReference type="Proteomes" id="UP000434957">
    <property type="component" value="Unassembled WGS sequence"/>
</dbReference>
<dbReference type="EMBL" id="QXFV01000002">
    <property type="protein sequence ID" value="KAE9052903.1"/>
    <property type="molecule type" value="Genomic_DNA"/>
</dbReference>
<evidence type="ECO:0000313" key="7">
    <source>
        <dbReference type="Proteomes" id="UP000435112"/>
    </source>
</evidence>
<accession>A0A6A4G9Q3</accession>
<feature type="transmembrane region" description="Helical" evidence="1">
    <location>
        <begin position="50"/>
        <end position="68"/>
    </location>
</feature>
<sequence length="263" mass="29198">MPWTDMYVILSPDPCTAVKKKDPPPPTISVHDALDVLWHDSHHAWDLRRIVMALFSFAIFIAAVFVHVPTRTMYTQSHAVLSALATSGGDTVTDDSPVKFLNIEAIPDILDWINDTFVPQVFVTEDAYGETLPGDEWGRVAMFNQVLGGVSFDVTQMDKRDCKTEAFLRGLYGSCYDSEYTTTYDFVIAYNKTATEARDILAEKGEWLNASTKELVITVPTLNSEIPGFVVTTLKLDFKAGGYIKPSFTSTPTLADHFPARTG</sequence>
<gene>
    <name evidence="3" type="ORF">PR001_g73</name>
    <name evidence="2" type="ORF">PR002_g2847</name>
    <name evidence="4" type="ORF">PR003_g96</name>
</gene>
<evidence type="ECO:0000313" key="3">
    <source>
        <dbReference type="EMBL" id="KAE9052903.1"/>
    </source>
</evidence>
<organism evidence="4 6">
    <name type="scientific">Phytophthora rubi</name>
    <dbReference type="NCBI Taxonomy" id="129364"/>
    <lineage>
        <taxon>Eukaryota</taxon>
        <taxon>Sar</taxon>
        <taxon>Stramenopiles</taxon>
        <taxon>Oomycota</taxon>
        <taxon>Peronosporomycetes</taxon>
        <taxon>Peronosporales</taxon>
        <taxon>Peronosporaceae</taxon>
        <taxon>Phytophthora</taxon>
    </lineage>
</organism>
<evidence type="ECO:0000313" key="6">
    <source>
        <dbReference type="Proteomes" id="UP000434957"/>
    </source>
</evidence>
<dbReference type="EMBL" id="QXFU01000100">
    <property type="protein sequence ID" value="KAE9044349.1"/>
    <property type="molecule type" value="Genomic_DNA"/>
</dbReference>
<proteinExistence type="predicted"/>
<keyword evidence="1" id="KW-0472">Membrane</keyword>
<keyword evidence="1" id="KW-1133">Transmembrane helix</keyword>
<comment type="caution">
    <text evidence="4">The sequence shown here is derived from an EMBL/GenBank/DDBJ whole genome shotgun (WGS) entry which is preliminary data.</text>
</comment>
<protein>
    <recommendedName>
        <fullName evidence="8">Polycystin domain-containing protein</fullName>
    </recommendedName>
</protein>
<dbReference type="AlphaFoldDB" id="A0A6A4G9Q3"/>
<evidence type="ECO:0000313" key="2">
    <source>
        <dbReference type="EMBL" id="KAE9044349.1"/>
    </source>
</evidence>
<evidence type="ECO:0000313" key="5">
    <source>
        <dbReference type="Proteomes" id="UP000429607"/>
    </source>
</evidence>
<dbReference type="OrthoDB" id="89570at2759"/>
<evidence type="ECO:0000313" key="4">
    <source>
        <dbReference type="EMBL" id="KAE9360647.1"/>
    </source>
</evidence>
<evidence type="ECO:0000256" key="1">
    <source>
        <dbReference type="SAM" id="Phobius"/>
    </source>
</evidence>
<name>A0A6A4G9Q3_9STRA</name>